<dbReference type="STRING" id="1648404.CP97_10570"/>
<keyword evidence="2" id="KW-1185">Reference proteome</keyword>
<evidence type="ECO:0000313" key="2">
    <source>
        <dbReference type="Proteomes" id="UP000059113"/>
    </source>
</evidence>
<dbReference type="RefSeq" id="WP_048885906.1">
    <property type="nucleotide sequence ID" value="NZ_CP011310.1"/>
</dbReference>
<organism evidence="1 2">
    <name type="scientific">Aurantiacibacter atlanticus</name>
    <dbReference type="NCBI Taxonomy" id="1648404"/>
    <lineage>
        <taxon>Bacteria</taxon>
        <taxon>Pseudomonadati</taxon>
        <taxon>Pseudomonadota</taxon>
        <taxon>Alphaproteobacteria</taxon>
        <taxon>Sphingomonadales</taxon>
        <taxon>Erythrobacteraceae</taxon>
        <taxon>Aurantiacibacter</taxon>
    </lineage>
</organism>
<dbReference type="Proteomes" id="UP000059113">
    <property type="component" value="Chromosome"/>
</dbReference>
<accession>A0A0H4VYX3</accession>
<sequence length="205" mass="21851">MDEGWLELLATGLTFDLTGLSPHKAHPVPASVHSFACARDFDQSELEAITLSPGPHLASSGVIMFPVVRCLALLAAQLTQLSGVQAVAWHPARAISAPDYFRRGVFGWVDGGAFPGLGLTALVTNPDGSLQSEGLDIFTGQELLLPAEMCADRSQAAKIALRLLNWLVEHGRIGQTFAFTGPDGEPLVLEPQGETGFLHLWRGAT</sequence>
<gene>
    <name evidence="1" type="ORF">CP97_10570</name>
</gene>
<dbReference type="EMBL" id="CP011310">
    <property type="protein sequence ID" value="AKQ42373.2"/>
    <property type="molecule type" value="Genomic_DNA"/>
</dbReference>
<dbReference type="AlphaFoldDB" id="A0A0H4VYX3"/>
<dbReference type="KEGG" id="ery:CP97_10570"/>
<protein>
    <submittedName>
        <fullName evidence="1">Uncharacterized protein</fullName>
    </submittedName>
</protein>
<proteinExistence type="predicted"/>
<evidence type="ECO:0000313" key="1">
    <source>
        <dbReference type="EMBL" id="AKQ42373.2"/>
    </source>
</evidence>
<reference evidence="1 2" key="1">
    <citation type="journal article" date="2015" name="Int. J. Syst. Evol. Microbiol.">
        <title>Erythrobacter atlanticus sp. nov., a bacterium from ocean sediment able to degrade polycyclic aromatic hydrocarbons.</title>
        <authorList>
            <person name="Zhuang L."/>
            <person name="Liu Y."/>
            <person name="Wang L."/>
            <person name="Wang W."/>
            <person name="Shao Z."/>
        </authorList>
    </citation>
    <scope>NUCLEOTIDE SEQUENCE [LARGE SCALE GENOMIC DNA]</scope>
    <source>
        <strain evidence="2">s21-N3</strain>
    </source>
</reference>
<dbReference type="OrthoDB" id="7427292at2"/>
<reference evidence="2" key="2">
    <citation type="submission" date="2015-04" db="EMBL/GenBank/DDBJ databases">
        <title>The complete genome sequence of Erythrobacter sp. s21-N3.</title>
        <authorList>
            <person name="Zhuang L."/>
            <person name="Liu Y."/>
            <person name="Shao Z."/>
        </authorList>
    </citation>
    <scope>NUCLEOTIDE SEQUENCE [LARGE SCALE GENOMIC DNA]</scope>
    <source>
        <strain evidence="2">s21-N3</strain>
    </source>
</reference>
<name>A0A0H4VYX3_9SPHN</name>